<comment type="caution">
    <text evidence="4">The sequence shown here is derived from an EMBL/GenBank/DDBJ whole genome shotgun (WGS) entry which is preliminary data.</text>
</comment>
<dbReference type="AlphaFoldDB" id="A0A0F9S7D5"/>
<evidence type="ECO:0000256" key="3">
    <source>
        <dbReference type="ARBA" id="ARBA00022679"/>
    </source>
</evidence>
<feature type="non-terminal residue" evidence="4">
    <location>
        <position position="1"/>
    </location>
</feature>
<keyword evidence="2" id="KW-0489">Methyltransferase</keyword>
<dbReference type="Gene3D" id="3.20.20.480">
    <property type="entry name" value="Trimethylamine methyltransferase-like"/>
    <property type="match status" value="1"/>
</dbReference>
<dbReference type="InterPro" id="IPR010426">
    <property type="entry name" value="MTTB_MeTrfase"/>
</dbReference>
<dbReference type="InterPro" id="IPR038601">
    <property type="entry name" value="MttB-like_sf"/>
</dbReference>
<keyword evidence="3" id="KW-0808">Transferase</keyword>
<dbReference type="GO" id="GO:0015948">
    <property type="term" value="P:methanogenesis"/>
    <property type="evidence" value="ECO:0007669"/>
    <property type="project" value="InterPro"/>
</dbReference>
<evidence type="ECO:0008006" key="5">
    <source>
        <dbReference type="Google" id="ProtNLM"/>
    </source>
</evidence>
<accession>A0A0F9S7D5</accession>
<evidence type="ECO:0000256" key="2">
    <source>
        <dbReference type="ARBA" id="ARBA00022603"/>
    </source>
</evidence>
<gene>
    <name evidence="4" type="ORF">LCGC14_0809140</name>
</gene>
<dbReference type="Pfam" id="PF06253">
    <property type="entry name" value="MTTB"/>
    <property type="match status" value="1"/>
</dbReference>
<protein>
    <recommendedName>
        <fullName evidence="5">Trimethylamine methyltransferase</fullName>
    </recommendedName>
</protein>
<comment type="similarity">
    <text evidence="1">Belongs to the trimethylamine methyltransferase family.</text>
</comment>
<dbReference type="EMBL" id="LAZR01002220">
    <property type="protein sequence ID" value="KKN32911.1"/>
    <property type="molecule type" value="Genomic_DNA"/>
</dbReference>
<proteinExistence type="inferred from homology"/>
<sequence length="471" mass="51817">LSEDEKTQVHERSLKILSETGVKVNTAKGRQYLKDAGAEVDENSKIVKFPRAMVEESLRLAPKDFTLGARRPGWDLSMNAGECTLIPDGEGISVIDRKTGEHRPSTFNDWLEATRLIDALDEVGVYWDMVWGGDAEESISSAVKTWRHIFSSFSKHVQDSSPNAEFSPWLLEIIQAIFGDKETVRRTHPFSFLVCPSSPLEIEEQHTDAYLELLGWDIPIAVMPMPLMGGTGPGNMISMTILGNCEILAMLCLIQAADPGTPFIYAPALAVMNPRTGAYNAGAIENGLLSSAGIEMARFYGLPVEGTGGGTDTYAPGIQASYERAMNFLIPMLSWPDLFVGSGLLGGSMILSLEQLVIDAEVFRMSKQAHRGILTNDEMWLDDVIQRVGPGGHFLGEKSTVANMRSGEWLIPRLGVHGAQESWEMAGKKNILEEAREKVENLLSTHKPLPLSDEVEKELDKIQKRANQSSD</sequence>
<dbReference type="GO" id="GO:0032259">
    <property type="term" value="P:methylation"/>
    <property type="evidence" value="ECO:0007669"/>
    <property type="project" value="UniProtKB-KW"/>
</dbReference>
<organism evidence="4">
    <name type="scientific">marine sediment metagenome</name>
    <dbReference type="NCBI Taxonomy" id="412755"/>
    <lineage>
        <taxon>unclassified sequences</taxon>
        <taxon>metagenomes</taxon>
        <taxon>ecological metagenomes</taxon>
    </lineage>
</organism>
<dbReference type="GO" id="GO:0008168">
    <property type="term" value="F:methyltransferase activity"/>
    <property type="evidence" value="ECO:0007669"/>
    <property type="project" value="UniProtKB-KW"/>
</dbReference>
<reference evidence="4" key="1">
    <citation type="journal article" date="2015" name="Nature">
        <title>Complex archaea that bridge the gap between prokaryotes and eukaryotes.</title>
        <authorList>
            <person name="Spang A."/>
            <person name="Saw J.H."/>
            <person name="Jorgensen S.L."/>
            <person name="Zaremba-Niedzwiedzka K."/>
            <person name="Martijn J."/>
            <person name="Lind A.E."/>
            <person name="van Eijk R."/>
            <person name="Schleper C."/>
            <person name="Guy L."/>
            <person name="Ettema T.J."/>
        </authorList>
    </citation>
    <scope>NUCLEOTIDE SEQUENCE</scope>
</reference>
<evidence type="ECO:0000313" key="4">
    <source>
        <dbReference type="EMBL" id="KKN32911.1"/>
    </source>
</evidence>
<evidence type="ECO:0000256" key="1">
    <source>
        <dbReference type="ARBA" id="ARBA00007137"/>
    </source>
</evidence>
<name>A0A0F9S7D5_9ZZZZ</name>